<feature type="signal peptide" evidence="2">
    <location>
        <begin position="1"/>
        <end position="33"/>
    </location>
</feature>
<evidence type="ECO:0000313" key="4">
    <source>
        <dbReference type="Proteomes" id="UP001165270"/>
    </source>
</evidence>
<keyword evidence="1" id="KW-0472">Membrane</keyword>
<evidence type="ECO:0000256" key="2">
    <source>
        <dbReference type="SAM" id="SignalP"/>
    </source>
</evidence>
<sequence>MSQRTSKATRARVAAVLAAPVLALTLMAPAASAAAPVDTPAACAGTTHVSLLGHEACLTPSSDDASSSDNLLGGLLGAVTGLLGGLLGGLL</sequence>
<keyword evidence="1" id="KW-1133">Transmembrane helix</keyword>
<evidence type="ECO:0000313" key="3">
    <source>
        <dbReference type="EMBL" id="MCI3238663.1"/>
    </source>
</evidence>
<feature type="chain" id="PRO_5046073599" evidence="2">
    <location>
        <begin position="34"/>
        <end position="91"/>
    </location>
</feature>
<organism evidence="3 4">
    <name type="scientific">Streptomyces spinosisporus</name>
    <dbReference type="NCBI Taxonomy" id="2927582"/>
    <lineage>
        <taxon>Bacteria</taxon>
        <taxon>Bacillati</taxon>
        <taxon>Actinomycetota</taxon>
        <taxon>Actinomycetes</taxon>
        <taxon>Kitasatosporales</taxon>
        <taxon>Streptomycetaceae</taxon>
        <taxon>Streptomyces</taxon>
    </lineage>
</organism>
<name>A0ABS9X9C7_9ACTN</name>
<comment type="caution">
    <text evidence="3">The sequence shown here is derived from an EMBL/GenBank/DDBJ whole genome shotgun (WGS) entry which is preliminary data.</text>
</comment>
<feature type="transmembrane region" description="Helical" evidence="1">
    <location>
        <begin position="71"/>
        <end position="90"/>
    </location>
</feature>
<protein>
    <submittedName>
        <fullName evidence="3">Uncharacterized protein</fullName>
    </submittedName>
</protein>
<keyword evidence="1" id="KW-0812">Transmembrane</keyword>
<accession>A0ABS9X9C7</accession>
<evidence type="ECO:0000256" key="1">
    <source>
        <dbReference type="SAM" id="Phobius"/>
    </source>
</evidence>
<keyword evidence="4" id="KW-1185">Reference proteome</keyword>
<dbReference type="RefSeq" id="WP_016431673.1">
    <property type="nucleotide sequence ID" value="NZ_JALDAX010000001.1"/>
</dbReference>
<proteinExistence type="predicted"/>
<dbReference type="EMBL" id="JALDAX010000001">
    <property type="protein sequence ID" value="MCI3238663.1"/>
    <property type="molecule type" value="Genomic_DNA"/>
</dbReference>
<dbReference type="Proteomes" id="UP001165270">
    <property type="component" value="Unassembled WGS sequence"/>
</dbReference>
<gene>
    <name evidence="3" type="ORF">MQN93_02870</name>
</gene>
<keyword evidence="2" id="KW-0732">Signal</keyword>
<reference evidence="3" key="1">
    <citation type="submission" date="2022-03" db="EMBL/GenBank/DDBJ databases">
        <title>Streptomyces 7R015 and 7R016 isolated from Barleria lupulina in Thailand.</title>
        <authorList>
            <person name="Kanchanasin P."/>
            <person name="Phongsopitanun W."/>
            <person name="Tanasupawat S."/>
        </authorList>
    </citation>
    <scope>NUCLEOTIDE SEQUENCE</scope>
    <source>
        <strain evidence="3">7R016</strain>
    </source>
</reference>